<comment type="caution">
    <text evidence="1">The sequence shown here is derived from an EMBL/GenBank/DDBJ whole genome shotgun (WGS) entry which is preliminary data.</text>
</comment>
<sequence>MFFQSPATSVAVDPVVAFPVTVAVCKLTPSLNSGTDAQLAFVVAEASMVAVAVASVIVHRAHPWLPVNGATISTASGQICLEGAKAGKEE</sequence>
<accession>A0A6B3SGN8</accession>
<protein>
    <submittedName>
        <fullName evidence="1">Uncharacterized protein</fullName>
    </submittedName>
</protein>
<reference evidence="1 2" key="1">
    <citation type="submission" date="2020-02" db="EMBL/GenBank/DDBJ databases">
        <authorList>
            <person name="Kim M.K."/>
        </authorList>
    </citation>
    <scope>NUCLEOTIDE SEQUENCE [LARGE SCALE GENOMIC DNA]</scope>
    <source>
        <strain evidence="1 2">17J57-3</strain>
    </source>
</reference>
<gene>
    <name evidence="1" type="ORF">G3574_02985</name>
</gene>
<proteinExistence type="predicted"/>
<dbReference type="EMBL" id="JAAIVB010000010">
    <property type="protein sequence ID" value="NEX60034.1"/>
    <property type="molecule type" value="Genomic_DNA"/>
</dbReference>
<dbReference type="RefSeq" id="WP_163960529.1">
    <property type="nucleotide sequence ID" value="NZ_JAAIVB010000010.1"/>
</dbReference>
<name>A0A6B3SGN8_9BURK</name>
<dbReference type="AlphaFoldDB" id="A0A6B3SGN8"/>
<dbReference type="Proteomes" id="UP000482155">
    <property type="component" value="Unassembled WGS sequence"/>
</dbReference>
<keyword evidence="2" id="KW-1185">Reference proteome</keyword>
<evidence type="ECO:0000313" key="1">
    <source>
        <dbReference type="EMBL" id="NEX60034.1"/>
    </source>
</evidence>
<evidence type="ECO:0000313" key="2">
    <source>
        <dbReference type="Proteomes" id="UP000482155"/>
    </source>
</evidence>
<organism evidence="1 2">
    <name type="scientific">Noviherbaspirillum galbum</name>
    <dbReference type="NCBI Taxonomy" id="2709383"/>
    <lineage>
        <taxon>Bacteria</taxon>
        <taxon>Pseudomonadati</taxon>
        <taxon>Pseudomonadota</taxon>
        <taxon>Betaproteobacteria</taxon>
        <taxon>Burkholderiales</taxon>
        <taxon>Oxalobacteraceae</taxon>
        <taxon>Noviherbaspirillum</taxon>
    </lineage>
</organism>